<comment type="similarity">
    <text evidence="1">Belongs to the class IV-like SAM-binding methyltransferase superfamily. RNA methyltransferase TrmH family.</text>
</comment>
<dbReference type="SMART" id="SM00967">
    <property type="entry name" value="SpoU_sub_bind"/>
    <property type="match status" value="1"/>
</dbReference>
<dbReference type="InterPro" id="IPR001537">
    <property type="entry name" value="SpoU_MeTrfase"/>
</dbReference>
<dbReference type="NCBIfam" id="TIGR00186">
    <property type="entry name" value="rRNA_methyl_3"/>
    <property type="match status" value="1"/>
</dbReference>
<dbReference type="SUPFAM" id="SSF75217">
    <property type="entry name" value="alpha/beta knot"/>
    <property type="match status" value="1"/>
</dbReference>
<feature type="domain" description="RNA 2-O ribose methyltransferase substrate binding" evidence="4">
    <location>
        <begin position="4"/>
        <end position="69"/>
    </location>
</feature>
<accession>A0A4R0XME3</accession>
<dbReference type="GO" id="GO:0006396">
    <property type="term" value="P:RNA processing"/>
    <property type="evidence" value="ECO:0007669"/>
    <property type="project" value="InterPro"/>
</dbReference>
<protein>
    <submittedName>
        <fullName evidence="5">23S rRNA (Guanosine(2251)-2'-O)-methyltransferase RlmB</fullName>
    </submittedName>
</protein>
<dbReference type="InterPro" id="IPR029026">
    <property type="entry name" value="tRNA_m1G_MTases_N"/>
</dbReference>
<comment type="caution">
    <text evidence="5">The sequence shown here is derived from an EMBL/GenBank/DDBJ whole genome shotgun (WGS) entry which is preliminary data.</text>
</comment>
<dbReference type="PANTHER" id="PTHR46429">
    <property type="entry name" value="23S RRNA (GUANOSINE-2'-O-)-METHYLTRANSFERASE RLMB"/>
    <property type="match status" value="1"/>
</dbReference>
<evidence type="ECO:0000313" key="5">
    <source>
        <dbReference type="EMBL" id="TCG11879.1"/>
    </source>
</evidence>
<proteinExistence type="inferred from homology"/>
<dbReference type="PANTHER" id="PTHR46429:SF1">
    <property type="entry name" value="23S RRNA (GUANOSINE-2'-O-)-METHYLTRANSFERASE RLMB"/>
    <property type="match status" value="1"/>
</dbReference>
<evidence type="ECO:0000256" key="2">
    <source>
        <dbReference type="ARBA" id="ARBA00022603"/>
    </source>
</evidence>
<evidence type="ECO:0000256" key="3">
    <source>
        <dbReference type="ARBA" id="ARBA00022679"/>
    </source>
</evidence>
<dbReference type="Gene3D" id="3.40.1280.10">
    <property type="match status" value="1"/>
</dbReference>
<sequence>MGKLICGKNSVQDAIKNELPLAKVYLLKSPVLKINKNMKVQIISKKEMDKLTRENHQGFVAELKEFNYYTLEDILRDKPERFLILDRVQDPHNFGAILRSANAFGIKHVLIAKDRQVEVTPTVLKVSSGGYVGIKVVRVDSMQTAIKKLKDSGIWIYATSLEKAAPVSQVTFNTPMALVIGNEGKGVSKPILKQSDQNVYIPMEGTVQSLNVSVATGILLSNLSK</sequence>
<evidence type="ECO:0000313" key="6">
    <source>
        <dbReference type="Proteomes" id="UP000294192"/>
    </source>
</evidence>
<gene>
    <name evidence="5" type="ORF">C4B24_00590</name>
</gene>
<dbReference type="GO" id="GO:0003723">
    <property type="term" value="F:RNA binding"/>
    <property type="evidence" value="ECO:0007669"/>
    <property type="project" value="InterPro"/>
</dbReference>
<organism evidence="5 6">
    <name type="scientific">Mycoplasma marinum</name>
    <dbReference type="NCBI Taxonomy" id="1937190"/>
    <lineage>
        <taxon>Bacteria</taxon>
        <taxon>Bacillati</taxon>
        <taxon>Mycoplasmatota</taxon>
        <taxon>Mollicutes</taxon>
        <taxon>Mycoplasmataceae</taxon>
        <taxon>Mycoplasma</taxon>
    </lineage>
</organism>
<dbReference type="GO" id="GO:0008173">
    <property type="term" value="F:RNA methyltransferase activity"/>
    <property type="evidence" value="ECO:0007669"/>
    <property type="project" value="InterPro"/>
</dbReference>
<reference evidence="5 6" key="1">
    <citation type="submission" date="2018-02" db="EMBL/GenBank/DDBJ databases">
        <title>Mycoplasma marinum and Mycoplasma todarodis sp. nov., moderately halophilic and psychrotolerant mycoplasmas isolated from cephalopods.</title>
        <authorList>
            <person name="Viver T."/>
        </authorList>
    </citation>
    <scope>NUCLEOTIDE SEQUENCE [LARGE SCALE GENOMIC DNA]</scope>
    <source>
        <strain evidence="5 6">PE</strain>
    </source>
</reference>
<dbReference type="AlphaFoldDB" id="A0A4R0XME3"/>
<dbReference type="OrthoDB" id="9794400at2"/>
<keyword evidence="3 5" id="KW-0808">Transferase</keyword>
<dbReference type="Pfam" id="PF00588">
    <property type="entry name" value="SpoU_methylase"/>
    <property type="match status" value="1"/>
</dbReference>
<dbReference type="InterPro" id="IPR029064">
    <property type="entry name" value="Ribosomal_eL30-like_sf"/>
</dbReference>
<keyword evidence="6" id="KW-1185">Reference proteome</keyword>
<dbReference type="RefSeq" id="WP_131598322.1">
    <property type="nucleotide sequence ID" value="NZ_PSZO01000002.1"/>
</dbReference>
<dbReference type="EMBL" id="PSZO01000002">
    <property type="protein sequence ID" value="TCG11879.1"/>
    <property type="molecule type" value="Genomic_DNA"/>
</dbReference>
<evidence type="ECO:0000259" key="4">
    <source>
        <dbReference type="SMART" id="SM00967"/>
    </source>
</evidence>
<name>A0A4R0XME3_9MOLU</name>
<dbReference type="InterPro" id="IPR013123">
    <property type="entry name" value="SpoU_subst-bd"/>
</dbReference>
<evidence type="ECO:0000256" key="1">
    <source>
        <dbReference type="ARBA" id="ARBA00007228"/>
    </source>
</evidence>
<dbReference type="Proteomes" id="UP000294192">
    <property type="component" value="Unassembled WGS sequence"/>
</dbReference>
<dbReference type="SUPFAM" id="SSF55315">
    <property type="entry name" value="L30e-like"/>
    <property type="match status" value="1"/>
</dbReference>
<keyword evidence="2 5" id="KW-0489">Methyltransferase</keyword>
<dbReference type="InterPro" id="IPR029028">
    <property type="entry name" value="Alpha/beta_knot_MTases"/>
</dbReference>
<dbReference type="Pfam" id="PF08032">
    <property type="entry name" value="SpoU_sub_bind"/>
    <property type="match status" value="1"/>
</dbReference>
<dbReference type="CDD" id="cd18103">
    <property type="entry name" value="SpoU-like_RlmB"/>
    <property type="match status" value="1"/>
</dbReference>
<dbReference type="InterPro" id="IPR004441">
    <property type="entry name" value="rRNA_MeTrfase_TrmH"/>
</dbReference>
<dbReference type="GO" id="GO:0005829">
    <property type="term" value="C:cytosol"/>
    <property type="evidence" value="ECO:0007669"/>
    <property type="project" value="TreeGrafter"/>
</dbReference>
<dbReference type="GO" id="GO:0032259">
    <property type="term" value="P:methylation"/>
    <property type="evidence" value="ECO:0007669"/>
    <property type="project" value="UniProtKB-KW"/>
</dbReference>